<evidence type="ECO:0000256" key="9">
    <source>
        <dbReference type="SAM" id="Phobius"/>
    </source>
</evidence>
<dbReference type="InterPro" id="IPR036640">
    <property type="entry name" value="ABC1_TM_sf"/>
</dbReference>
<feature type="transmembrane region" description="Helical" evidence="9">
    <location>
        <begin position="259"/>
        <end position="281"/>
    </location>
</feature>
<evidence type="ECO:0000256" key="8">
    <source>
        <dbReference type="SAM" id="MobiDB-lite"/>
    </source>
</evidence>
<dbReference type="CDD" id="cd18578">
    <property type="entry name" value="ABC_6TM_Pgp_ABCB1_D2_like"/>
    <property type="match status" value="1"/>
</dbReference>
<dbReference type="SUPFAM" id="SSF52540">
    <property type="entry name" value="P-loop containing nucleoside triphosphate hydrolases"/>
    <property type="match status" value="3"/>
</dbReference>
<dbReference type="eggNOG" id="KOG0055">
    <property type="taxonomic scope" value="Eukaryota"/>
</dbReference>
<evidence type="ECO:0000313" key="13">
    <source>
        <dbReference type="EnsemblFungi" id="MAPG_10229T0"/>
    </source>
</evidence>
<dbReference type="OrthoDB" id="6500128at2759"/>
<reference evidence="12" key="2">
    <citation type="submission" date="2010-05" db="EMBL/GenBank/DDBJ databases">
        <title>The Genome Sequence of Magnaporthe poae strain ATCC 64411.</title>
        <authorList>
            <consortium name="The Broad Institute Genome Sequencing Platform"/>
            <consortium name="Broad Institute Genome Sequencing Center for Infectious Disease"/>
            <person name="Ma L.-J."/>
            <person name="Dead R."/>
            <person name="Young S."/>
            <person name="Zeng Q."/>
            <person name="Koehrsen M."/>
            <person name="Alvarado L."/>
            <person name="Berlin A."/>
            <person name="Chapman S.B."/>
            <person name="Chen Z."/>
            <person name="Freedman E."/>
            <person name="Gellesch M."/>
            <person name="Goldberg J."/>
            <person name="Griggs A."/>
            <person name="Gujja S."/>
            <person name="Heilman E.R."/>
            <person name="Heiman D."/>
            <person name="Hepburn T."/>
            <person name="Howarth C."/>
            <person name="Jen D."/>
            <person name="Larson L."/>
            <person name="Mehta T."/>
            <person name="Neiman D."/>
            <person name="Pearson M."/>
            <person name="Roberts A."/>
            <person name="Saif S."/>
            <person name="Shea T."/>
            <person name="Shenoy N."/>
            <person name="Sisk P."/>
            <person name="Stolte C."/>
            <person name="Sykes S."/>
            <person name="Walk T."/>
            <person name="White J."/>
            <person name="Yandava C."/>
            <person name="Haas B."/>
            <person name="Nusbaum C."/>
            <person name="Birren B."/>
        </authorList>
    </citation>
    <scope>NUCLEOTIDE SEQUENCE</scope>
    <source>
        <strain evidence="12">ATCC 64411</strain>
    </source>
</reference>
<dbReference type="Gene3D" id="3.40.50.300">
    <property type="entry name" value="P-loop containing nucleotide triphosphate hydrolases"/>
    <property type="match status" value="3"/>
</dbReference>
<dbReference type="EMBL" id="GL876977">
    <property type="protein sequence ID" value="KLU91712.1"/>
    <property type="molecule type" value="Genomic_DNA"/>
</dbReference>
<keyword evidence="4" id="KW-0547">Nucleotide-binding</keyword>
<feature type="transmembrane region" description="Helical" evidence="9">
    <location>
        <begin position="154"/>
        <end position="176"/>
    </location>
</feature>
<dbReference type="OMA" id="TFWACLT"/>
<feature type="transmembrane region" description="Helical" evidence="9">
    <location>
        <begin position="988"/>
        <end position="1011"/>
    </location>
</feature>
<feature type="transmembrane region" description="Helical" evidence="9">
    <location>
        <begin position="915"/>
        <end position="940"/>
    </location>
</feature>
<keyword evidence="3 9" id="KW-0812">Transmembrane</keyword>
<dbReference type="GO" id="GO:0016887">
    <property type="term" value="F:ATP hydrolysis activity"/>
    <property type="evidence" value="ECO:0007669"/>
    <property type="project" value="InterPro"/>
</dbReference>
<reference evidence="12" key="3">
    <citation type="submission" date="2011-03" db="EMBL/GenBank/DDBJ databases">
        <title>Annotation of Magnaporthe poae ATCC 64411.</title>
        <authorList>
            <person name="Ma L.-J."/>
            <person name="Dead R."/>
            <person name="Young S.K."/>
            <person name="Zeng Q."/>
            <person name="Gargeya S."/>
            <person name="Fitzgerald M."/>
            <person name="Haas B."/>
            <person name="Abouelleil A."/>
            <person name="Alvarado L."/>
            <person name="Arachchi H.M."/>
            <person name="Berlin A."/>
            <person name="Brown A."/>
            <person name="Chapman S.B."/>
            <person name="Chen Z."/>
            <person name="Dunbar C."/>
            <person name="Freedman E."/>
            <person name="Gearin G."/>
            <person name="Gellesch M."/>
            <person name="Goldberg J."/>
            <person name="Griggs A."/>
            <person name="Gujja S."/>
            <person name="Heiman D."/>
            <person name="Howarth C."/>
            <person name="Larson L."/>
            <person name="Lui A."/>
            <person name="MacDonald P.J.P."/>
            <person name="Mehta T."/>
            <person name="Montmayeur A."/>
            <person name="Murphy C."/>
            <person name="Neiman D."/>
            <person name="Pearson M."/>
            <person name="Priest M."/>
            <person name="Roberts A."/>
            <person name="Saif S."/>
            <person name="Shea T."/>
            <person name="Shenoy N."/>
            <person name="Sisk P."/>
            <person name="Stolte C."/>
            <person name="Sykes S."/>
            <person name="Yandava C."/>
            <person name="Wortman J."/>
            <person name="Nusbaum C."/>
            <person name="Birren B."/>
        </authorList>
    </citation>
    <scope>NUCLEOTIDE SEQUENCE</scope>
    <source>
        <strain evidence="12">ATCC 64411</strain>
    </source>
</reference>
<dbReference type="Proteomes" id="UP000011715">
    <property type="component" value="Unassembled WGS sequence"/>
</dbReference>
<feature type="transmembrane region" description="Helical" evidence="9">
    <location>
        <begin position="345"/>
        <end position="364"/>
    </location>
</feature>
<dbReference type="STRING" id="644358.A0A0C4EC16"/>
<dbReference type="VEuPathDB" id="FungiDB:MAPG_10229"/>
<reference evidence="14" key="1">
    <citation type="submission" date="2010-05" db="EMBL/GenBank/DDBJ databases">
        <title>The genome sequence of Magnaporthe poae strain ATCC 64411.</title>
        <authorList>
            <person name="Ma L.-J."/>
            <person name="Dead R."/>
            <person name="Young S."/>
            <person name="Zeng Q."/>
            <person name="Koehrsen M."/>
            <person name="Alvarado L."/>
            <person name="Berlin A."/>
            <person name="Chapman S.B."/>
            <person name="Chen Z."/>
            <person name="Freedman E."/>
            <person name="Gellesch M."/>
            <person name="Goldberg J."/>
            <person name="Griggs A."/>
            <person name="Gujja S."/>
            <person name="Heilman E.R."/>
            <person name="Heiman D."/>
            <person name="Hepburn T."/>
            <person name="Howarth C."/>
            <person name="Jen D."/>
            <person name="Larson L."/>
            <person name="Mehta T."/>
            <person name="Neiman D."/>
            <person name="Pearson M."/>
            <person name="Roberts A."/>
            <person name="Saif S."/>
            <person name="Shea T."/>
            <person name="Shenoy N."/>
            <person name="Sisk P."/>
            <person name="Stolte C."/>
            <person name="Sykes S."/>
            <person name="Walk T."/>
            <person name="White J."/>
            <person name="Yandava C."/>
            <person name="Haas B."/>
            <person name="Nusbaum C."/>
            <person name="Birren B."/>
        </authorList>
    </citation>
    <scope>NUCLEOTIDE SEQUENCE [LARGE SCALE GENOMIC DNA]</scope>
    <source>
        <strain evidence="14">ATCC 64411 / 73-15</strain>
    </source>
</reference>
<gene>
    <name evidence="12" type="ORF">MAPG_10229</name>
</gene>
<evidence type="ECO:0000256" key="1">
    <source>
        <dbReference type="ARBA" id="ARBA00004141"/>
    </source>
</evidence>
<keyword evidence="5 12" id="KW-0067">ATP-binding</keyword>
<feature type="transmembrane region" description="Helical" evidence="9">
    <location>
        <begin position="872"/>
        <end position="895"/>
    </location>
</feature>
<keyword evidence="14" id="KW-1185">Reference proteome</keyword>
<dbReference type="PROSITE" id="PS50893">
    <property type="entry name" value="ABC_TRANSPORTER_2"/>
    <property type="match status" value="2"/>
</dbReference>
<dbReference type="InterPro" id="IPR003593">
    <property type="entry name" value="AAA+_ATPase"/>
</dbReference>
<dbReference type="InterPro" id="IPR003439">
    <property type="entry name" value="ABC_transporter-like_ATP-bd"/>
</dbReference>
<feature type="region of interest" description="Disordered" evidence="8">
    <location>
        <begin position="794"/>
        <end position="819"/>
    </location>
</feature>
<dbReference type="Gene3D" id="1.20.1560.10">
    <property type="entry name" value="ABC transporter type 1, transmembrane domain"/>
    <property type="match status" value="2"/>
</dbReference>
<dbReference type="SUPFAM" id="SSF90123">
    <property type="entry name" value="ABC transporter transmembrane region"/>
    <property type="match status" value="2"/>
</dbReference>
<evidence type="ECO:0000259" key="11">
    <source>
        <dbReference type="PROSITE" id="PS50929"/>
    </source>
</evidence>
<dbReference type="EMBL" id="ADBL01002633">
    <property type="status" value="NOT_ANNOTATED_CDS"/>
    <property type="molecule type" value="Genomic_DNA"/>
</dbReference>
<keyword evidence="6 9" id="KW-1133">Transmembrane helix</keyword>
<dbReference type="Pfam" id="PF00005">
    <property type="entry name" value="ABC_tran"/>
    <property type="match status" value="2"/>
</dbReference>
<feature type="transmembrane region" description="Helical" evidence="9">
    <location>
        <begin position="234"/>
        <end position="253"/>
    </location>
</feature>
<feature type="transmembrane region" description="Helical" evidence="9">
    <location>
        <begin position="376"/>
        <end position="394"/>
    </location>
</feature>
<dbReference type="InterPro" id="IPR017871">
    <property type="entry name" value="ABC_transporter-like_CS"/>
</dbReference>
<dbReference type="InterPro" id="IPR027417">
    <property type="entry name" value="P-loop_NTPase"/>
</dbReference>
<dbReference type="PROSITE" id="PS50929">
    <property type="entry name" value="ABC_TM1F"/>
    <property type="match status" value="2"/>
</dbReference>
<dbReference type="SMART" id="SM00382">
    <property type="entry name" value="AAA"/>
    <property type="match status" value="2"/>
</dbReference>
<feature type="transmembrane region" description="Helical" evidence="9">
    <location>
        <begin position="106"/>
        <end position="134"/>
    </location>
</feature>
<feature type="domain" description="ABC transmembrane type-1" evidence="11">
    <location>
        <begin position="112"/>
        <end position="402"/>
    </location>
</feature>
<dbReference type="InterPro" id="IPR039421">
    <property type="entry name" value="Type_1_exporter"/>
</dbReference>
<accession>A0A0C4EC16</accession>
<evidence type="ECO:0000256" key="5">
    <source>
        <dbReference type="ARBA" id="ARBA00022840"/>
    </source>
</evidence>
<dbReference type="PANTHER" id="PTHR43394">
    <property type="entry name" value="ATP-DEPENDENT PERMEASE MDL1, MITOCHONDRIAL"/>
    <property type="match status" value="1"/>
</dbReference>
<evidence type="ECO:0000256" key="6">
    <source>
        <dbReference type="ARBA" id="ARBA00022989"/>
    </source>
</evidence>
<reference evidence="13" key="5">
    <citation type="submission" date="2015-06" db="UniProtKB">
        <authorList>
            <consortium name="EnsemblFungi"/>
        </authorList>
    </citation>
    <scope>IDENTIFICATION</scope>
    <source>
        <strain evidence="13">ATCC 64411</strain>
    </source>
</reference>
<feature type="transmembrane region" description="Helical" evidence="9">
    <location>
        <begin position="1017"/>
        <end position="1035"/>
    </location>
</feature>
<feature type="region of interest" description="Disordered" evidence="8">
    <location>
        <begin position="679"/>
        <end position="711"/>
    </location>
</feature>
<evidence type="ECO:0000256" key="7">
    <source>
        <dbReference type="ARBA" id="ARBA00023136"/>
    </source>
</evidence>
<dbReference type="CDD" id="cd18577">
    <property type="entry name" value="ABC_6TM_Pgp_ABCB1_D1_like"/>
    <property type="match status" value="1"/>
</dbReference>
<feature type="transmembrane region" description="Helical" evidence="9">
    <location>
        <begin position="1100"/>
        <end position="1124"/>
    </location>
</feature>
<dbReference type="FunFam" id="3.40.50.300:FF:000604">
    <property type="entry name" value="ABC transporter B family member 28"/>
    <property type="match status" value="1"/>
</dbReference>
<dbReference type="Pfam" id="PF00664">
    <property type="entry name" value="ABC_membrane"/>
    <property type="match status" value="2"/>
</dbReference>
<dbReference type="GO" id="GO:0015421">
    <property type="term" value="F:ABC-type oligopeptide transporter activity"/>
    <property type="evidence" value="ECO:0007669"/>
    <property type="project" value="TreeGrafter"/>
</dbReference>
<evidence type="ECO:0000313" key="12">
    <source>
        <dbReference type="EMBL" id="KLU91712.1"/>
    </source>
</evidence>
<evidence type="ECO:0000313" key="14">
    <source>
        <dbReference type="Proteomes" id="UP000011715"/>
    </source>
</evidence>
<dbReference type="EnsemblFungi" id="MAPG_10229T0">
    <property type="protein sequence ID" value="MAPG_10229T0"/>
    <property type="gene ID" value="MAPG_10229"/>
</dbReference>
<feature type="domain" description="ABC transporter" evidence="10">
    <location>
        <begin position="434"/>
        <end position="673"/>
    </location>
</feature>
<name>A0A0C4EC16_MAGP6</name>
<dbReference type="GO" id="GO:0005524">
    <property type="term" value="F:ATP binding"/>
    <property type="evidence" value="ECO:0007669"/>
    <property type="project" value="UniProtKB-KW"/>
</dbReference>
<evidence type="ECO:0000256" key="3">
    <source>
        <dbReference type="ARBA" id="ARBA00022692"/>
    </source>
</evidence>
<dbReference type="PANTHER" id="PTHR43394:SF15">
    <property type="entry name" value="ALPHA-FACTOR-TRANSPORTING ATPASE"/>
    <property type="match status" value="1"/>
</dbReference>
<organism evidence="13 14">
    <name type="scientific">Magnaporthiopsis poae (strain ATCC 64411 / 73-15)</name>
    <name type="common">Kentucky bluegrass fungus</name>
    <name type="synonym">Magnaporthe poae</name>
    <dbReference type="NCBI Taxonomy" id="644358"/>
    <lineage>
        <taxon>Eukaryota</taxon>
        <taxon>Fungi</taxon>
        <taxon>Dikarya</taxon>
        <taxon>Ascomycota</taxon>
        <taxon>Pezizomycotina</taxon>
        <taxon>Sordariomycetes</taxon>
        <taxon>Sordariomycetidae</taxon>
        <taxon>Magnaporthales</taxon>
        <taxon>Magnaporthaceae</taxon>
        <taxon>Magnaporthiopsis</taxon>
    </lineage>
</organism>
<sequence>MHGPKIEGDCATFSFSFSDSSFEAAERPPTQKPGCLNHKGAGATIAALTDTNPWNSAKPALIGMDEAQETAAAGDGGRSPKAPLAKAKSDLAEWKHLFAFLQPWHYIVLASALVSTAAQVCAQTATVILIGKIFDRLARFATDGLHPSNAFDDVMFWVNILAAVAAGHLVCSFWLFKSWVKYGEQQAMGARLRVFKAILVKDISWFDSFGDGMSAMLTANERNIRELQIANSQVLGFLAHDFLLSLAGVFVAFAHGPLMTIVVIATIPLAALPTFILGRLLEKGVLAQKAEQVAANRIVAASLTGIDLVKVYDTKEDELHSYKRSVRAVGTHARIQTRWNALQTAFLKLYMIIIFVVGFFFGVFQVNRGAMRTGDVLVTFYAALTAFQGIEGLGPHILTLIKGKTAGEALAEKGSRHEHRMDGDQRPEEVVGKFEFKNVTFAYPSSPSVPALKSLSMEIKPGKVNFILGRSGSGKSTISNLLVRFYDPSAGEIFIDGIPLRTMSVAWLRRNVTLVQQQSTLFSDTLRSNITLAHLFPDSVGPDELDAACDMALLQSTIHNLPDGLDTMVGSGGHNLSGGQKQRVALARARLRSAPVLILDEVTSGLDSKSKELVMEAIRMWRGGKTTIIITHDVTQPEDEDQVFIMEDGAVKEKGICKYLLCMEESYFYQLRSLGEMPPGFTSGQPDAGKPGNARESDAGSEDGLDGESKVPIFYISNTDGDVSTRSRLSMMSLVPPSGGAGARQFFERRPVTAGLLPRGSVLPKGPLHELGYFQQPSKQPRPRRSSLDIVQERGLSARAARTGADTRTKPATAQRRASLVAPDDKTTEVGPLSLACTDVQQDAAGSEKKGSRSIFQVLGTVWPTLDNRHRVYASVSLLGCVVAAGCSPIFAYAFANLLQTFWAPGNKLMMGMKWAVVMTGIGIVDFFALFLAFSLAGLVAQQWVDSVKVDAYLRILCQPRAWHDMPINTPSRICDILDRGAEEMRSIVAQFVPIAIMVALMVLTGLVWAIAILWKLASVVVGMLLFAAATVYFSSRTSDTWETRCNEAAETTATLFAEVVSSIRIIRAFSLERHFAEKFSQSAKDVYAFGKIRGWLTGLWYGLHCSIGDWIIVIIFSYGMFLITNQGEASVSSVVQVVNLLLFTTGNATAMLGSIPQIAAAQAKAIQILNFANLPLESTFEQQGEKRLLTPFPITFRGLRFAYPSRLSTRVLRNFNLTIPGNGCTAIVGASGCGKSTILALILRLYEPHYLDSSPGEAAGSPTVERAEAVFSGFSLGSETRRASVGFLSDPPLTFAGIDARQISTRALRSMMAYVPQTPFLYPETITANIMYGLPEDDALRSQHNVEKAARAAGIHDFIVSLPEGYSTVVGDGGITVSGGQAQRICIARALARWPRLLVLDEPISALDRESQFLVLETISRLAGGGGVRPRSASAMAEFPVTSHRRLSSSSSSPSDIYCASDQFHQHQKNPSDVGRQPASLDGCPRDMAIVVVTHSRDMMRIADRVVVMDGGCVAEEGTYDELLTSRGKLAELLGGIMRPPPGPGPRSRRLSLQPARVYLEGIDPIAEMRLMSTRGPEVRTDPINNPLMAQARQRNKLFPDGVKWRQRRSS</sequence>
<dbReference type="GO" id="GO:0090374">
    <property type="term" value="P:oligopeptide export from mitochondrion"/>
    <property type="evidence" value="ECO:0007669"/>
    <property type="project" value="TreeGrafter"/>
</dbReference>
<comment type="subcellular location">
    <subcellularLocation>
        <location evidence="1">Membrane</location>
        <topology evidence="1">Multi-pass membrane protein</topology>
    </subcellularLocation>
</comment>
<evidence type="ECO:0000256" key="2">
    <source>
        <dbReference type="ARBA" id="ARBA00022448"/>
    </source>
</evidence>
<evidence type="ECO:0000259" key="10">
    <source>
        <dbReference type="PROSITE" id="PS50893"/>
    </source>
</evidence>
<proteinExistence type="predicted"/>
<feature type="domain" description="ABC transporter" evidence="10">
    <location>
        <begin position="1195"/>
        <end position="1537"/>
    </location>
</feature>
<reference evidence="13" key="4">
    <citation type="journal article" date="2015" name="G3 (Bethesda)">
        <title>Genome sequences of three phytopathogenic species of the Magnaporthaceae family of fungi.</title>
        <authorList>
            <person name="Okagaki L.H."/>
            <person name="Nunes C.C."/>
            <person name="Sailsbery J."/>
            <person name="Clay B."/>
            <person name="Brown D."/>
            <person name="John T."/>
            <person name="Oh Y."/>
            <person name="Young N."/>
            <person name="Fitzgerald M."/>
            <person name="Haas B.J."/>
            <person name="Zeng Q."/>
            <person name="Young S."/>
            <person name="Adiconis X."/>
            <person name="Fan L."/>
            <person name="Levin J.Z."/>
            <person name="Mitchell T.K."/>
            <person name="Okubara P.A."/>
            <person name="Farman M.L."/>
            <person name="Kohn L.M."/>
            <person name="Birren B."/>
            <person name="Ma L.-J."/>
            <person name="Dean R.A."/>
        </authorList>
    </citation>
    <scope>NUCLEOTIDE SEQUENCE</scope>
    <source>
        <strain evidence="13">ATCC 64411 / 73-15</strain>
    </source>
</reference>
<dbReference type="GO" id="GO:0005743">
    <property type="term" value="C:mitochondrial inner membrane"/>
    <property type="evidence" value="ECO:0007669"/>
    <property type="project" value="TreeGrafter"/>
</dbReference>
<dbReference type="InterPro" id="IPR011527">
    <property type="entry name" value="ABC1_TM_dom"/>
</dbReference>
<protein>
    <submittedName>
        <fullName evidence="12">Lipid A export ATP-binding/permease msbA</fullName>
    </submittedName>
</protein>
<dbReference type="PROSITE" id="PS00211">
    <property type="entry name" value="ABC_TRANSPORTER_1"/>
    <property type="match status" value="1"/>
</dbReference>
<feature type="domain" description="ABC transmembrane type-1" evidence="11">
    <location>
        <begin position="876"/>
        <end position="1161"/>
    </location>
</feature>
<keyword evidence="7 9" id="KW-0472">Membrane</keyword>
<evidence type="ECO:0000256" key="4">
    <source>
        <dbReference type="ARBA" id="ARBA00022741"/>
    </source>
</evidence>
<keyword evidence="2" id="KW-0813">Transport</keyword>